<accession>A0A6H1ZAJ8</accession>
<evidence type="ECO:0000313" key="1">
    <source>
        <dbReference type="EMBL" id="QJA44584.1"/>
    </source>
</evidence>
<dbReference type="EMBL" id="MT143977">
    <property type="protein sequence ID" value="QJA44584.1"/>
    <property type="molecule type" value="Genomic_DNA"/>
</dbReference>
<gene>
    <name evidence="1" type="ORF">TM448A00111_0087</name>
    <name evidence="2" type="ORF">TM448B01464_0007</name>
</gene>
<reference evidence="1" key="1">
    <citation type="submission" date="2020-03" db="EMBL/GenBank/DDBJ databases">
        <title>The deep terrestrial virosphere.</title>
        <authorList>
            <person name="Holmfeldt K."/>
            <person name="Nilsson E."/>
            <person name="Simone D."/>
            <person name="Lopez-Fernandez M."/>
            <person name="Wu X."/>
            <person name="de Brujin I."/>
            <person name="Lundin D."/>
            <person name="Andersson A."/>
            <person name="Bertilsson S."/>
            <person name="Dopson M."/>
        </authorList>
    </citation>
    <scope>NUCLEOTIDE SEQUENCE</scope>
    <source>
        <strain evidence="1">TM448A00111</strain>
        <strain evidence="2">TM448B01464</strain>
    </source>
</reference>
<dbReference type="EMBL" id="MT144763">
    <property type="protein sequence ID" value="QJH99002.1"/>
    <property type="molecule type" value="Genomic_DNA"/>
</dbReference>
<proteinExistence type="predicted"/>
<organism evidence="1">
    <name type="scientific">viral metagenome</name>
    <dbReference type="NCBI Taxonomy" id="1070528"/>
    <lineage>
        <taxon>unclassified sequences</taxon>
        <taxon>metagenomes</taxon>
        <taxon>organismal metagenomes</taxon>
    </lineage>
</organism>
<evidence type="ECO:0000313" key="2">
    <source>
        <dbReference type="EMBL" id="QJH99002.1"/>
    </source>
</evidence>
<dbReference type="AlphaFoldDB" id="A0A6H1ZAJ8"/>
<name>A0A6H1ZAJ8_9ZZZZ</name>
<sequence>MTDEIVKSDFMSPAVGVADALAAYQAKADFIKGVLREKVDFDIIPGATKPSLLKPGAEKLVSFFGLATVFEDVAVVEDWTGKDHNGEPFLFYRQKCKLFRGERLIASADGSCNSWEKKYRYRNQNRHCPACDRETIIKGKTEYGGGWVCFAKKGGCGAKFADNDTRITSQEVGVIPNTDVAEQANTILKMAQKRALVAATLIATGVSDYFTQDVEDYQFVDASFVEAKIEAQPGQKSVDTVSTPQELDDVDKFFPPAVQYDKTKMVTVTDAKTVNLVVRLGLSENTIAAAKVLSQFRPTKAPLGKIVDKMQSYRDLKDNGYKTDAAIAQVNGAPVKTAEAPDAYNYMDAHIVNAVAVEIQKSAGDTARLLAGWKPDHEVTIAEAIAWAKGQ</sequence>
<protein>
    <submittedName>
        <fullName evidence="1">Uncharacterized protein</fullName>
    </submittedName>
</protein>